<dbReference type="InterPro" id="IPR051035">
    <property type="entry name" value="Mito_inheritance_9"/>
</dbReference>
<accession>A0A2B7Z0Z9</accession>
<reference evidence="1 2" key="1">
    <citation type="submission" date="2017-10" db="EMBL/GenBank/DDBJ databases">
        <title>Comparative genomics in systemic dimorphic fungi from Ajellomycetaceae.</title>
        <authorList>
            <person name="Munoz J.F."/>
            <person name="Mcewen J.G."/>
            <person name="Clay O.K."/>
            <person name="Cuomo C.A."/>
        </authorList>
    </citation>
    <scope>NUCLEOTIDE SEQUENCE [LARGE SCALE GENOMIC DNA]</scope>
    <source>
        <strain evidence="1 2">UAMH7299</strain>
    </source>
</reference>
<name>A0A2B7Z0Z9_POLH7</name>
<dbReference type="PANTHER" id="PTHR36091:SF1">
    <property type="entry name" value="ALTERED INHERITANCE OF MITOCHONDRIA PROTEIN 9, MITOCHONDRIAL"/>
    <property type="match status" value="1"/>
</dbReference>
<comment type="caution">
    <text evidence="1">The sequence shown here is derived from an EMBL/GenBank/DDBJ whole genome shotgun (WGS) entry which is preliminary data.</text>
</comment>
<dbReference type="Proteomes" id="UP000224634">
    <property type="component" value="Unassembled WGS sequence"/>
</dbReference>
<evidence type="ECO:0000313" key="2">
    <source>
        <dbReference type="Proteomes" id="UP000224634"/>
    </source>
</evidence>
<protein>
    <submittedName>
        <fullName evidence="1">Uncharacterized protein</fullName>
    </submittedName>
</protein>
<keyword evidence="2" id="KW-1185">Reference proteome</keyword>
<sequence length="209" mass="23827">MFLAAHQPSLIEFDGPKLEGFTQPILPANFEEMSPKAQQAAKELFLSQSLWLLYELEAQKQAPDLVHAFRYRDTHPRELLGAIGTIFNDGEPYMQSLSTDMVQEDVWGKVVGTAVNGKPLIPCPVRYSEEQLQTQAEQYALWQRDVDRKKQVLEELGAYSGWNVAVLPSEFDEMTTRVKAAKGRFLDREAKTAEEVVAWEQVWPFRGHT</sequence>
<proteinExistence type="predicted"/>
<dbReference type="EMBL" id="PDNA01000016">
    <property type="protein sequence ID" value="PGH26507.1"/>
    <property type="molecule type" value="Genomic_DNA"/>
</dbReference>
<dbReference type="OrthoDB" id="2831558at2759"/>
<dbReference type="AlphaFoldDB" id="A0A2B7Z0Z9"/>
<dbReference type="PANTHER" id="PTHR36091">
    <property type="entry name" value="ALTERED INHERITANCE OF MITOCHONDRIA PROTEIN 9, MITOCHONDRIAL"/>
    <property type="match status" value="1"/>
</dbReference>
<evidence type="ECO:0000313" key="1">
    <source>
        <dbReference type="EMBL" id="PGH26507.1"/>
    </source>
</evidence>
<gene>
    <name evidence="1" type="ORF">AJ80_01821</name>
</gene>
<dbReference type="GO" id="GO:0005739">
    <property type="term" value="C:mitochondrion"/>
    <property type="evidence" value="ECO:0007669"/>
    <property type="project" value="TreeGrafter"/>
</dbReference>
<organism evidence="1 2">
    <name type="scientific">Polytolypa hystricis (strain UAMH7299)</name>
    <dbReference type="NCBI Taxonomy" id="1447883"/>
    <lineage>
        <taxon>Eukaryota</taxon>
        <taxon>Fungi</taxon>
        <taxon>Dikarya</taxon>
        <taxon>Ascomycota</taxon>
        <taxon>Pezizomycotina</taxon>
        <taxon>Eurotiomycetes</taxon>
        <taxon>Eurotiomycetidae</taxon>
        <taxon>Onygenales</taxon>
        <taxon>Onygenales incertae sedis</taxon>
        <taxon>Polytolypa</taxon>
    </lineage>
</organism>